<accession>A0A9P7JPA7</accession>
<evidence type="ECO:0000313" key="3">
    <source>
        <dbReference type="Proteomes" id="UP000823399"/>
    </source>
</evidence>
<feature type="region of interest" description="Disordered" evidence="1">
    <location>
        <begin position="42"/>
        <end position="62"/>
    </location>
</feature>
<dbReference type="OrthoDB" id="2677427at2759"/>
<dbReference type="Proteomes" id="UP000823399">
    <property type="component" value="Unassembled WGS sequence"/>
</dbReference>
<keyword evidence="3" id="KW-1185">Reference proteome</keyword>
<feature type="compositionally biased region" description="Low complexity" evidence="1">
    <location>
        <begin position="42"/>
        <end position="61"/>
    </location>
</feature>
<sequence>MAYSGGHGSWVRVTVETCDQLSVKLARAATAFLCFYMTQSPSHPSSHNSDSSNTNQDTPNTGMYMGYTPAPPAACTVSLPHTRPSHLRLVWMLELCITHPKRDNMAIALLQWPTAGLVTGSASPSLPQAPSLSVGEKRVVEDLQDRNVKRIKMGSGKIEDDLLFPLGQEPMLDQYGRHNGRYVCYKDSVKLVRPGCHKRHLKTEKHLGYKLNGIHMPWLSGNICIPTLK</sequence>
<dbReference type="EMBL" id="JABBWM010000070">
    <property type="protein sequence ID" value="KAG2096315.1"/>
    <property type="molecule type" value="Genomic_DNA"/>
</dbReference>
<evidence type="ECO:0000313" key="2">
    <source>
        <dbReference type="EMBL" id="KAG2096315.1"/>
    </source>
</evidence>
<dbReference type="RefSeq" id="XP_041288158.1">
    <property type="nucleotide sequence ID" value="XM_041434141.1"/>
</dbReference>
<organism evidence="2 3">
    <name type="scientific">Suillus discolor</name>
    <dbReference type="NCBI Taxonomy" id="1912936"/>
    <lineage>
        <taxon>Eukaryota</taxon>
        <taxon>Fungi</taxon>
        <taxon>Dikarya</taxon>
        <taxon>Basidiomycota</taxon>
        <taxon>Agaricomycotina</taxon>
        <taxon>Agaricomycetes</taxon>
        <taxon>Agaricomycetidae</taxon>
        <taxon>Boletales</taxon>
        <taxon>Suillineae</taxon>
        <taxon>Suillaceae</taxon>
        <taxon>Suillus</taxon>
    </lineage>
</organism>
<reference evidence="2" key="1">
    <citation type="journal article" date="2020" name="New Phytol.">
        <title>Comparative genomics reveals dynamic genome evolution in host specialist ectomycorrhizal fungi.</title>
        <authorList>
            <person name="Lofgren L.A."/>
            <person name="Nguyen N.H."/>
            <person name="Vilgalys R."/>
            <person name="Ruytinx J."/>
            <person name="Liao H.L."/>
            <person name="Branco S."/>
            <person name="Kuo A."/>
            <person name="LaButti K."/>
            <person name="Lipzen A."/>
            <person name="Andreopoulos W."/>
            <person name="Pangilinan J."/>
            <person name="Riley R."/>
            <person name="Hundley H."/>
            <person name="Na H."/>
            <person name="Barry K."/>
            <person name="Grigoriev I.V."/>
            <person name="Stajich J.E."/>
            <person name="Kennedy P.G."/>
        </authorList>
    </citation>
    <scope>NUCLEOTIDE SEQUENCE</scope>
    <source>
        <strain evidence="2">FC423</strain>
    </source>
</reference>
<evidence type="ECO:0000256" key="1">
    <source>
        <dbReference type="SAM" id="MobiDB-lite"/>
    </source>
</evidence>
<gene>
    <name evidence="2" type="ORF">F5147DRAFT_656630</name>
</gene>
<protein>
    <submittedName>
        <fullName evidence="2">Uncharacterized protein</fullName>
    </submittedName>
</protein>
<proteinExistence type="predicted"/>
<comment type="caution">
    <text evidence="2">The sequence shown here is derived from an EMBL/GenBank/DDBJ whole genome shotgun (WGS) entry which is preliminary data.</text>
</comment>
<dbReference type="AlphaFoldDB" id="A0A9P7JPA7"/>
<dbReference type="GeneID" id="64696400"/>
<name>A0A9P7JPA7_9AGAM</name>